<dbReference type="PRINTS" id="PR01415">
    <property type="entry name" value="ANKYRIN"/>
</dbReference>
<feature type="repeat" description="ANK" evidence="1">
    <location>
        <begin position="45"/>
        <end position="77"/>
    </location>
</feature>
<feature type="repeat" description="ANK" evidence="1">
    <location>
        <begin position="111"/>
        <end position="143"/>
    </location>
</feature>
<dbReference type="InterPro" id="IPR036770">
    <property type="entry name" value="Ankyrin_rpt-contain_sf"/>
</dbReference>
<evidence type="ECO:0000313" key="3">
    <source>
        <dbReference type="Proteomes" id="UP000008912"/>
    </source>
</evidence>
<dbReference type="InParanoid" id="A0A7N5KBQ4"/>
<reference evidence="2 3" key="1">
    <citation type="journal article" date="2010" name="Nature">
        <title>The sequence and de novo assembly of the giant panda genome.</title>
        <authorList>
            <person name="Li R."/>
            <person name="Fan W."/>
            <person name="Tian G."/>
            <person name="Zhu H."/>
            <person name="He L."/>
            <person name="Cai J."/>
            <person name="Huang Q."/>
            <person name="Cai Q."/>
            <person name="Li B."/>
            <person name="Bai Y."/>
            <person name="Zhang Z."/>
            <person name="Zhang Y."/>
            <person name="Wang W."/>
            <person name="Li J."/>
            <person name="Wei F."/>
            <person name="Li H."/>
            <person name="Jian M."/>
            <person name="Li J."/>
            <person name="Zhang Z."/>
            <person name="Nielsen R."/>
            <person name="Li D."/>
            <person name="Gu W."/>
            <person name="Yang Z."/>
            <person name="Xuan Z."/>
            <person name="Ryder O.A."/>
            <person name="Leung F.C."/>
            <person name="Zhou Y."/>
            <person name="Cao J."/>
            <person name="Sun X."/>
            <person name="Fu Y."/>
            <person name="Fang X."/>
            <person name="Guo X."/>
            <person name="Wang B."/>
            <person name="Hou R."/>
            <person name="Shen F."/>
            <person name="Mu B."/>
            <person name="Ni P."/>
            <person name="Lin R."/>
            <person name="Qian W."/>
            <person name="Wang G."/>
            <person name="Yu C."/>
            <person name="Nie W."/>
            <person name="Wang J."/>
            <person name="Wu Z."/>
            <person name="Liang H."/>
            <person name="Min J."/>
            <person name="Wu Q."/>
            <person name="Cheng S."/>
            <person name="Ruan J."/>
            <person name="Wang M."/>
            <person name="Shi Z."/>
            <person name="Wen M."/>
            <person name="Liu B."/>
            <person name="Ren X."/>
            <person name="Zheng H."/>
            <person name="Dong D."/>
            <person name="Cook K."/>
            <person name="Shan G."/>
            <person name="Zhang H."/>
            <person name="Kosiol C."/>
            <person name="Xie X."/>
            <person name="Lu Z."/>
            <person name="Zheng H."/>
            <person name="Li Y."/>
            <person name="Steiner C.C."/>
            <person name="Lam T.T."/>
            <person name="Lin S."/>
            <person name="Zhang Q."/>
            <person name="Li G."/>
            <person name="Tian J."/>
            <person name="Gong T."/>
            <person name="Liu H."/>
            <person name="Zhang D."/>
            <person name="Fang L."/>
            <person name="Ye C."/>
            <person name="Zhang J."/>
            <person name="Hu W."/>
            <person name="Xu A."/>
            <person name="Ren Y."/>
            <person name="Zhang G."/>
            <person name="Bruford M.W."/>
            <person name="Li Q."/>
            <person name="Ma L."/>
            <person name="Guo Y."/>
            <person name="An N."/>
            <person name="Hu Y."/>
            <person name="Zheng Y."/>
            <person name="Shi Y."/>
            <person name="Li Z."/>
            <person name="Liu Q."/>
            <person name="Chen Y."/>
            <person name="Zhao J."/>
            <person name="Qu N."/>
            <person name="Zhao S."/>
            <person name="Tian F."/>
            <person name="Wang X."/>
            <person name="Wang H."/>
            <person name="Xu L."/>
            <person name="Liu X."/>
            <person name="Vinar T."/>
            <person name="Wang Y."/>
            <person name="Lam T.W."/>
            <person name="Yiu S.M."/>
            <person name="Liu S."/>
            <person name="Zhang H."/>
            <person name="Li D."/>
            <person name="Huang Y."/>
            <person name="Wang X."/>
            <person name="Yang G."/>
            <person name="Jiang Z."/>
            <person name="Wang J."/>
            <person name="Qin N."/>
            <person name="Li L."/>
            <person name="Li J."/>
            <person name="Bolund L."/>
            <person name="Kristiansen K."/>
            <person name="Wong G.K."/>
            <person name="Olson M."/>
            <person name="Zhang X."/>
            <person name="Li S."/>
            <person name="Yang H."/>
            <person name="Wang J."/>
            <person name="Wang J."/>
        </authorList>
    </citation>
    <scope>NUCLEOTIDE SEQUENCE [LARGE SCALE GENOMIC DNA]</scope>
</reference>
<dbReference type="GO" id="GO:0042981">
    <property type="term" value="P:regulation of apoptotic process"/>
    <property type="evidence" value="ECO:0007669"/>
    <property type="project" value="TreeGrafter"/>
</dbReference>
<dbReference type="Gene3D" id="1.25.40.20">
    <property type="entry name" value="Ankyrin repeat-containing domain"/>
    <property type="match status" value="2"/>
</dbReference>
<dbReference type="PROSITE" id="PS50088">
    <property type="entry name" value="ANK_REPEAT"/>
    <property type="match status" value="4"/>
</dbReference>
<dbReference type="AlphaFoldDB" id="A0A7N5KBQ4"/>
<feature type="repeat" description="ANK" evidence="1">
    <location>
        <begin position="145"/>
        <end position="178"/>
    </location>
</feature>
<reference evidence="2" key="3">
    <citation type="submission" date="2025-09" db="UniProtKB">
        <authorList>
            <consortium name="Ensembl"/>
        </authorList>
    </citation>
    <scope>IDENTIFICATION</scope>
</reference>
<proteinExistence type="predicted"/>
<dbReference type="SMART" id="SM00248">
    <property type="entry name" value="ANK"/>
    <property type="match status" value="5"/>
</dbReference>
<dbReference type="PROSITE" id="PS50297">
    <property type="entry name" value="ANK_REP_REGION"/>
    <property type="match status" value="4"/>
</dbReference>
<sequence length="211" mass="22539">MNHFSHLCPARPLICESTGSHAKHGNLFSLCFSPRNIKVDVPNKFGFTALMVAAQKGYTRLVKILVSNGTDVNLKNGSGKDSLMLACYAGHLDVVKYLRKHGASWETRDLGGCTALHWAADGGHCNVIEWMIKDGCEVDAVDTGSGWTPLMRVSAVSGNQSVASVLIGAGADVNVKDKDGKTPLMVCVSAEHGLALHVELRSGCSTVRQFS</sequence>
<dbReference type="Pfam" id="PF00023">
    <property type="entry name" value="Ank"/>
    <property type="match status" value="1"/>
</dbReference>
<accession>A0A7N5KBQ4</accession>
<dbReference type="SUPFAM" id="SSF48403">
    <property type="entry name" value="Ankyrin repeat"/>
    <property type="match status" value="1"/>
</dbReference>
<keyword evidence="1" id="KW-0040">ANK repeat</keyword>
<protein>
    <recommendedName>
        <fullName evidence="4">Fibronectin type III and ankyrin repeat domains 1</fullName>
    </recommendedName>
</protein>
<dbReference type="Proteomes" id="UP000008912">
    <property type="component" value="Unassembled WGS sequence"/>
</dbReference>
<dbReference type="InterPro" id="IPR002110">
    <property type="entry name" value="Ankyrin_rpt"/>
</dbReference>
<dbReference type="Ensembl" id="ENSAMET00000045683.1">
    <property type="protein sequence ID" value="ENSAMEP00000037550.1"/>
    <property type="gene ID" value="ENSAMEG00000025962.1"/>
</dbReference>
<name>A0A7N5KBQ4_AILME</name>
<organism evidence="2 3">
    <name type="scientific">Ailuropoda melanoleuca</name>
    <name type="common">Giant panda</name>
    <dbReference type="NCBI Taxonomy" id="9646"/>
    <lineage>
        <taxon>Eukaryota</taxon>
        <taxon>Metazoa</taxon>
        <taxon>Chordata</taxon>
        <taxon>Craniata</taxon>
        <taxon>Vertebrata</taxon>
        <taxon>Euteleostomi</taxon>
        <taxon>Mammalia</taxon>
        <taxon>Eutheria</taxon>
        <taxon>Laurasiatheria</taxon>
        <taxon>Carnivora</taxon>
        <taxon>Caniformia</taxon>
        <taxon>Ursidae</taxon>
        <taxon>Ailuropoda</taxon>
    </lineage>
</organism>
<evidence type="ECO:0000256" key="1">
    <source>
        <dbReference type="PROSITE-ProRule" id="PRU00023"/>
    </source>
</evidence>
<dbReference type="GeneTree" id="ENSGT00940000160878"/>
<dbReference type="PANTHER" id="PTHR24183">
    <property type="entry name" value="FIBRONECTIN TYPE 3 AND ANKYRIN REPEAT DOMAINS PROTEIN 1"/>
    <property type="match status" value="1"/>
</dbReference>
<evidence type="ECO:0000313" key="2">
    <source>
        <dbReference type="Ensembl" id="ENSAMEP00000037550.1"/>
    </source>
</evidence>
<evidence type="ECO:0008006" key="4">
    <source>
        <dbReference type="Google" id="ProtNLM"/>
    </source>
</evidence>
<keyword evidence="3" id="KW-1185">Reference proteome</keyword>
<dbReference type="GO" id="GO:0005634">
    <property type="term" value="C:nucleus"/>
    <property type="evidence" value="ECO:0007669"/>
    <property type="project" value="TreeGrafter"/>
</dbReference>
<dbReference type="PANTHER" id="PTHR24183:SF1">
    <property type="entry name" value="FIBRONECTIN TYPE 3 AND ANKYRIN REPEAT DOMAINS PROTEIN 1"/>
    <property type="match status" value="1"/>
</dbReference>
<reference evidence="2" key="2">
    <citation type="submission" date="2025-08" db="UniProtKB">
        <authorList>
            <consortium name="Ensembl"/>
        </authorList>
    </citation>
    <scope>IDENTIFICATION</scope>
</reference>
<dbReference type="Pfam" id="PF12796">
    <property type="entry name" value="Ank_2"/>
    <property type="match status" value="1"/>
</dbReference>
<feature type="repeat" description="ANK" evidence="1">
    <location>
        <begin position="78"/>
        <end position="110"/>
    </location>
</feature>